<evidence type="ECO:0000313" key="1">
    <source>
        <dbReference type="EMBL" id="CEO96478.1"/>
    </source>
</evidence>
<dbReference type="AlphaFoldDB" id="A0A0C7KFD2"/>
<proteinExistence type="predicted"/>
<geneLocation type="plasmid" evidence="1">
    <name>I</name>
</geneLocation>
<reference evidence="1" key="1">
    <citation type="submission" date="2015-01" db="EMBL/GenBank/DDBJ databases">
        <authorList>
            <person name="Wibberg Daniel"/>
        </authorList>
    </citation>
    <scope>NUCLEOTIDE SEQUENCE</scope>
    <source>
        <strain evidence="1">B-1459</strain>
        <plasmid evidence="1">I</plasmid>
    </source>
</reference>
<dbReference type="EMBL" id="LN811400">
    <property type="protein sequence ID" value="CEO96478.1"/>
    <property type="molecule type" value="Genomic_DNA"/>
</dbReference>
<sequence>MRAPFYDGVASLSFSCPFTGERLVIGEGPRIIFFDLARAEDSSGVGLRFSAYLCYGHFSILASANSAQTLKKGAARVACRNLLKR</sequence>
<keyword evidence="1" id="KW-0614">Plasmid</keyword>
<accession>A0A0C7KFD2</accession>
<name>A0A0C7KFD2_XANCE</name>
<gene>
    <name evidence="1" type="ORF">pXCCB1459_0049</name>
</gene>
<organism evidence="1">
    <name type="scientific">Xanthomonas campestris pv. campestris</name>
    <dbReference type="NCBI Taxonomy" id="340"/>
    <lineage>
        <taxon>Bacteria</taxon>
        <taxon>Pseudomonadati</taxon>
        <taxon>Pseudomonadota</taxon>
        <taxon>Gammaproteobacteria</taxon>
        <taxon>Lysobacterales</taxon>
        <taxon>Lysobacteraceae</taxon>
        <taxon>Xanthomonas</taxon>
    </lineage>
</organism>
<protein>
    <submittedName>
        <fullName evidence="1">Uncharacterized protein</fullName>
    </submittedName>
</protein>